<organism evidence="2 3">
    <name type="scientific">Aneurinibacillus aneurinilyticus ATCC 12856</name>
    <dbReference type="NCBI Taxonomy" id="649747"/>
    <lineage>
        <taxon>Bacteria</taxon>
        <taxon>Bacillati</taxon>
        <taxon>Bacillota</taxon>
        <taxon>Bacilli</taxon>
        <taxon>Bacillales</taxon>
        <taxon>Paenibacillaceae</taxon>
        <taxon>Aneurinibacillus group</taxon>
        <taxon>Aneurinibacillus</taxon>
    </lineage>
</organism>
<proteinExistence type="predicted"/>
<dbReference type="HOGENOM" id="CLU_2986471_0_0_9"/>
<protein>
    <submittedName>
        <fullName evidence="2">Uncharacterized protein</fullName>
    </submittedName>
</protein>
<reference evidence="2 3" key="1">
    <citation type="submission" date="2013-08" db="EMBL/GenBank/DDBJ databases">
        <authorList>
            <person name="Weinstock G."/>
            <person name="Sodergren E."/>
            <person name="Wylie T."/>
            <person name="Fulton L."/>
            <person name="Fulton R."/>
            <person name="Fronick C."/>
            <person name="O'Laughlin M."/>
            <person name="Godfrey J."/>
            <person name="Miner T."/>
            <person name="Herter B."/>
            <person name="Appelbaum E."/>
            <person name="Cordes M."/>
            <person name="Lek S."/>
            <person name="Wollam A."/>
            <person name="Pepin K.H."/>
            <person name="Palsikar V.B."/>
            <person name="Mitreva M."/>
            <person name="Wilson R.K."/>
        </authorList>
    </citation>
    <scope>NUCLEOTIDE SEQUENCE [LARGE SCALE GENOMIC DNA]</scope>
    <source>
        <strain evidence="2 3">ATCC 12856</strain>
    </source>
</reference>
<gene>
    <name evidence="2" type="ORF">HMPREF0083_02871</name>
</gene>
<evidence type="ECO:0000256" key="1">
    <source>
        <dbReference type="SAM" id="SignalP"/>
    </source>
</evidence>
<comment type="caution">
    <text evidence="2">The sequence shown here is derived from an EMBL/GenBank/DDBJ whole genome shotgun (WGS) entry which is preliminary data.</text>
</comment>
<feature type="signal peptide" evidence="1">
    <location>
        <begin position="1"/>
        <end position="22"/>
    </location>
</feature>
<sequence length="57" mass="6620">MCLNHLLLIIFTSASISGFTTALPDKKTDMSGQERRNTYNICYLLRFYAFYSLNNFT</sequence>
<keyword evidence="3" id="KW-1185">Reference proteome</keyword>
<dbReference type="AlphaFoldDB" id="U1X3G7"/>
<name>U1X3G7_ANEAE</name>
<evidence type="ECO:0000313" key="2">
    <source>
        <dbReference type="EMBL" id="ERI09093.1"/>
    </source>
</evidence>
<evidence type="ECO:0000313" key="3">
    <source>
        <dbReference type="Proteomes" id="UP000016511"/>
    </source>
</evidence>
<dbReference type="PATRIC" id="fig|649747.3.peg.2597"/>
<dbReference type="STRING" id="649747.HMPREF0083_02871"/>
<keyword evidence="1" id="KW-0732">Signal</keyword>
<accession>U1X3G7</accession>
<feature type="chain" id="PRO_5039351190" evidence="1">
    <location>
        <begin position="23"/>
        <end position="57"/>
    </location>
</feature>
<dbReference type="EMBL" id="AWSJ01000169">
    <property type="protein sequence ID" value="ERI09093.1"/>
    <property type="molecule type" value="Genomic_DNA"/>
</dbReference>
<dbReference type="Proteomes" id="UP000016511">
    <property type="component" value="Unassembled WGS sequence"/>
</dbReference>